<sequence>MTADIGKSEAPAVPGRLPLVGHTAAMLRERLDFTAKLRSYGDVVRLRLGPLAVHFVTTPELAYQVLTGQTDKFDKGILVDKLRRAFGNGLVSTDGEFHRSQRRMIQPAFSRRALARHAEVMTESAGEMVDSWWAGQELALDRRMQDFTISVVGRTLFSADFGPRVGAEIRRYTPTLIRLGVLRALTPSLLSLPVRRRFDNAVAHVHRVVDDVVAGGREDRDDLLSVLLRARDEAGEPMSRQQVRDEVVTLLTAGSETTGIALSWLFHELARNPGVEERLHAEVDEVVGRRAATFEDVPSLVYTQRVISEVLRKYPLWFLMRRANTDVTLGGVRIPAGTEVGFSPHALHHDPLSYDAPARFDPDRWLPTRARSVPRGAYVPFAGGLHHCPGHSYASLEIAIAAATVAARWRLVPVPGKPVHPRVVGLMYPNRLPMIALPRRN</sequence>
<dbReference type="GO" id="GO:0020037">
    <property type="term" value="F:heme binding"/>
    <property type="evidence" value="ECO:0007669"/>
    <property type="project" value="InterPro"/>
</dbReference>
<feature type="binding site" description="axial binding residue" evidence="7">
    <location>
        <position position="388"/>
    </location>
    <ligand>
        <name>heme</name>
        <dbReference type="ChEBI" id="CHEBI:30413"/>
    </ligand>
    <ligandPart>
        <name>Fe</name>
        <dbReference type="ChEBI" id="CHEBI:18248"/>
    </ligandPart>
</feature>
<dbReference type="InterPro" id="IPR050196">
    <property type="entry name" value="Cytochrome_P450_Monoox"/>
</dbReference>
<keyword evidence="3 7" id="KW-0479">Metal-binding</keyword>
<accession>A0A841CAM2</accession>
<dbReference type="PRINTS" id="PR00385">
    <property type="entry name" value="P450"/>
</dbReference>
<reference evidence="8 9" key="1">
    <citation type="submission" date="2020-08" db="EMBL/GenBank/DDBJ databases">
        <title>Genomic Encyclopedia of Type Strains, Phase III (KMG-III): the genomes of soil and plant-associated and newly described type strains.</title>
        <authorList>
            <person name="Whitman W."/>
        </authorList>
    </citation>
    <scope>NUCLEOTIDE SEQUENCE [LARGE SCALE GENOMIC DNA]</scope>
    <source>
        <strain evidence="8 9">CECT 8640</strain>
    </source>
</reference>
<dbReference type="Proteomes" id="UP000547510">
    <property type="component" value="Unassembled WGS sequence"/>
</dbReference>
<evidence type="ECO:0000256" key="2">
    <source>
        <dbReference type="ARBA" id="ARBA00022617"/>
    </source>
</evidence>
<evidence type="ECO:0000313" key="8">
    <source>
        <dbReference type="EMBL" id="MBB5953993.1"/>
    </source>
</evidence>
<evidence type="ECO:0000313" key="9">
    <source>
        <dbReference type="Proteomes" id="UP000547510"/>
    </source>
</evidence>
<dbReference type="EMBL" id="JACHJN010000001">
    <property type="protein sequence ID" value="MBB5953993.1"/>
    <property type="molecule type" value="Genomic_DNA"/>
</dbReference>
<evidence type="ECO:0000256" key="6">
    <source>
        <dbReference type="ARBA" id="ARBA00023033"/>
    </source>
</evidence>
<dbReference type="InterPro" id="IPR036396">
    <property type="entry name" value="Cyt_P450_sf"/>
</dbReference>
<dbReference type="CDD" id="cd11049">
    <property type="entry name" value="CYP170A1-like"/>
    <property type="match status" value="1"/>
</dbReference>
<keyword evidence="9" id="KW-1185">Reference proteome</keyword>
<evidence type="ECO:0000256" key="7">
    <source>
        <dbReference type="PIRSR" id="PIRSR602401-1"/>
    </source>
</evidence>
<protein>
    <submittedName>
        <fullName evidence="8">Cytochrome P450</fullName>
    </submittedName>
</protein>
<dbReference type="GO" id="GO:0004497">
    <property type="term" value="F:monooxygenase activity"/>
    <property type="evidence" value="ECO:0007669"/>
    <property type="project" value="UniProtKB-KW"/>
</dbReference>
<name>A0A841CAM2_9PSEU</name>
<evidence type="ECO:0000256" key="5">
    <source>
        <dbReference type="ARBA" id="ARBA00023004"/>
    </source>
</evidence>
<comment type="caution">
    <text evidence="8">The sequence shown here is derived from an EMBL/GenBank/DDBJ whole genome shotgun (WGS) entry which is preliminary data.</text>
</comment>
<keyword evidence="6" id="KW-0503">Monooxygenase</keyword>
<dbReference type="Pfam" id="PF00067">
    <property type="entry name" value="p450"/>
    <property type="match status" value="1"/>
</dbReference>
<evidence type="ECO:0000256" key="1">
    <source>
        <dbReference type="ARBA" id="ARBA00010617"/>
    </source>
</evidence>
<comment type="similarity">
    <text evidence="1">Belongs to the cytochrome P450 family.</text>
</comment>
<dbReference type="AlphaFoldDB" id="A0A841CAM2"/>
<keyword evidence="4" id="KW-0560">Oxidoreductase</keyword>
<proteinExistence type="inferred from homology"/>
<dbReference type="Gene3D" id="1.10.630.10">
    <property type="entry name" value="Cytochrome P450"/>
    <property type="match status" value="1"/>
</dbReference>
<organism evidence="8 9">
    <name type="scientific">Saccharothrix tamanrassetensis</name>
    <dbReference type="NCBI Taxonomy" id="1051531"/>
    <lineage>
        <taxon>Bacteria</taxon>
        <taxon>Bacillati</taxon>
        <taxon>Actinomycetota</taxon>
        <taxon>Actinomycetes</taxon>
        <taxon>Pseudonocardiales</taxon>
        <taxon>Pseudonocardiaceae</taxon>
        <taxon>Saccharothrix</taxon>
    </lineage>
</organism>
<comment type="cofactor">
    <cofactor evidence="7">
        <name>heme</name>
        <dbReference type="ChEBI" id="CHEBI:30413"/>
    </cofactor>
</comment>
<keyword evidence="2 7" id="KW-0349">Heme</keyword>
<evidence type="ECO:0000256" key="3">
    <source>
        <dbReference type="ARBA" id="ARBA00022723"/>
    </source>
</evidence>
<dbReference type="RefSeq" id="WP_184687860.1">
    <property type="nucleotide sequence ID" value="NZ_JACHJN010000001.1"/>
</dbReference>
<dbReference type="PANTHER" id="PTHR24291">
    <property type="entry name" value="CYTOCHROME P450 FAMILY 4"/>
    <property type="match status" value="1"/>
</dbReference>
<dbReference type="PANTHER" id="PTHR24291:SF50">
    <property type="entry name" value="BIFUNCTIONAL ALBAFLAVENONE MONOOXYGENASE_TERPENE SYNTHASE"/>
    <property type="match status" value="1"/>
</dbReference>
<gene>
    <name evidence="8" type="ORF">FHS29_000563</name>
</gene>
<keyword evidence="5 7" id="KW-0408">Iron</keyword>
<dbReference type="InterPro" id="IPR002401">
    <property type="entry name" value="Cyt_P450_E_grp-I"/>
</dbReference>
<evidence type="ECO:0000256" key="4">
    <source>
        <dbReference type="ARBA" id="ARBA00023002"/>
    </source>
</evidence>
<dbReference type="GO" id="GO:0016705">
    <property type="term" value="F:oxidoreductase activity, acting on paired donors, with incorporation or reduction of molecular oxygen"/>
    <property type="evidence" value="ECO:0007669"/>
    <property type="project" value="InterPro"/>
</dbReference>
<dbReference type="GO" id="GO:0005506">
    <property type="term" value="F:iron ion binding"/>
    <property type="evidence" value="ECO:0007669"/>
    <property type="project" value="InterPro"/>
</dbReference>
<dbReference type="SUPFAM" id="SSF48264">
    <property type="entry name" value="Cytochrome P450"/>
    <property type="match status" value="1"/>
</dbReference>
<dbReference type="InterPro" id="IPR001128">
    <property type="entry name" value="Cyt_P450"/>
</dbReference>
<dbReference type="PRINTS" id="PR00463">
    <property type="entry name" value="EP450I"/>
</dbReference>